<evidence type="ECO:0000256" key="2">
    <source>
        <dbReference type="ARBA" id="ARBA00008107"/>
    </source>
</evidence>
<evidence type="ECO:0000256" key="4">
    <source>
        <dbReference type="ARBA" id="ARBA00022448"/>
    </source>
</evidence>
<keyword evidence="4 7" id="KW-0813">Transport</keyword>
<dbReference type="GO" id="GO:0006817">
    <property type="term" value="P:phosphate ion transport"/>
    <property type="evidence" value="ECO:0007669"/>
    <property type="project" value="UniProtKB-KW"/>
</dbReference>
<feature type="domain" description="PhoU" evidence="8">
    <location>
        <begin position="125"/>
        <end position="210"/>
    </location>
</feature>
<dbReference type="PIRSF" id="PIRSF003107">
    <property type="entry name" value="PhoU"/>
    <property type="match status" value="1"/>
</dbReference>
<accession>A0A0S7XW89</accession>
<gene>
    <name evidence="9" type="ORF">AMJ44_08295</name>
</gene>
<dbReference type="SUPFAM" id="SSF109755">
    <property type="entry name" value="PhoU-like"/>
    <property type="match status" value="1"/>
</dbReference>
<evidence type="ECO:0000256" key="6">
    <source>
        <dbReference type="ARBA" id="ARBA00022592"/>
    </source>
</evidence>
<name>A0A0S7XW89_UNCSA</name>
<dbReference type="InterPro" id="IPR026022">
    <property type="entry name" value="PhoU_dom"/>
</dbReference>
<dbReference type="EMBL" id="LIZX01000079">
    <property type="protein sequence ID" value="KPJ66511.1"/>
    <property type="molecule type" value="Genomic_DNA"/>
</dbReference>
<dbReference type="PATRIC" id="fig|1703775.3.peg.3276"/>
<dbReference type="FunFam" id="1.20.58.220:FF:000004">
    <property type="entry name" value="Phosphate-specific transport system accessory protein PhoU"/>
    <property type="match status" value="1"/>
</dbReference>
<dbReference type="GO" id="GO:0045936">
    <property type="term" value="P:negative regulation of phosphate metabolic process"/>
    <property type="evidence" value="ECO:0007669"/>
    <property type="project" value="InterPro"/>
</dbReference>
<dbReference type="PANTHER" id="PTHR42930:SF3">
    <property type="entry name" value="PHOSPHATE-SPECIFIC TRANSPORT SYSTEM ACCESSORY PROTEIN PHOU"/>
    <property type="match status" value="1"/>
</dbReference>
<comment type="function">
    <text evidence="7">Plays a role in the regulation of phosphate uptake.</text>
</comment>
<evidence type="ECO:0000256" key="5">
    <source>
        <dbReference type="ARBA" id="ARBA00022490"/>
    </source>
</evidence>
<evidence type="ECO:0000256" key="7">
    <source>
        <dbReference type="PIRNR" id="PIRNR003107"/>
    </source>
</evidence>
<evidence type="ECO:0000259" key="8">
    <source>
        <dbReference type="Pfam" id="PF01895"/>
    </source>
</evidence>
<dbReference type="Proteomes" id="UP000051861">
    <property type="component" value="Unassembled WGS sequence"/>
</dbReference>
<evidence type="ECO:0000313" key="10">
    <source>
        <dbReference type="Proteomes" id="UP000051861"/>
    </source>
</evidence>
<comment type="similarity">
    <text evidence="2 7">Belongs to the PhoU family.</text>
</comment>
<dbReference type="GO" id="GO:0005737">
    <property type="term" value="C:cytoplasm"/>
    <property type="evidence" value="ECO:0007669"/>
    <property type="project" value="UniProtKB-SubCell"/>
</dbReference>
<evidence type="ECO:0000313" key="9">
    <source>
        <dbReference type="EMBL" id="KPJ66511.1"/>
    </source>
</evidence>
<protein>
    <recommendedName>
        <fullName evidence="7">Phosphate-specific transport system accessory protein PhoU</fullName>
    </recommendedName>
</protein>
<evidence type="ECO:0000256" key="3">
    <source>
        <dbReference type="ARBA" id="ARBA00011738"/>
    </source>
</evidence>
<dbReference type="PANTHER" id="PTHR42930">
    <property type="entry name" value="PHOSPHATE-SPECIFIC TRANSPORT SYSTEM ACCESSORY PROTEIN PHOU"/>
    <property type="match status" value="1"/>
</dbReference>
<evidence type="ECO:0000256" key="1">
    <source>
        <dbReference type="ARBA" id="ARBA00004496"/>
    </source>
</evidence>
<keyword evidence="5 7" id="KW-0963">Cytoplasm</keyword>
<sequence>MKEKKHTDEHFESELQYLREELVKMSDLVKENVKNSVKSLVDRDSSLAKKVIDLDHTINRMEVEVHELCIRILALRQPTAKDLRFITTGMKIVTDMERIGDLAVNIAERAMELNEEPQLKPYVDIPRMVDASTRMLEQSIEAFIKEDSELARKVCKDDQLVDDLNIQIFRELLSFMIEDPKTTSRGIRISFISKYLERIADHSTNIAEMVIYMIKGKDVRHMRSRLKDGV</sequence>
<proteinExistence type="inferred from homology"/>
<dbReference type="AlphaFoldDB" id="A0A0S7XW89"/>
<dbReference type="Gene3D" id="1.20.58.220">
    <property type="entry name" value="Phosphate transport system protein phou homolog 2, domain 2"/>
    <property type="match status" value="2"/>
</dbReference>
<dbReference type="NCBIfam" id="TIGR02135">
    <property type="entry name" value="phoU_full"/>
    <property type="match status" value="1"/>
</dbReference>
<dbReference type="GO" id="GO:0030643">
    <property type="term" value="P:intracellular phosphate ion homeostasis"/>
    <property type="evidence" value="ECO:0007669"/>
    <property type="project" value="InterPro"/>
</dbReference>
<comment type="caution">
    <text evidence="9">The sequence shown here is derived from an EMBL/GenBank/DDBJ whole genome shotgun (WGS) entry which is preliminary data.</text>
</comment>
<keyword evidence="6 7" id="KW-0592">Phosphate transport</keyword>
<organism evidence="9 10">
    <name type="scientific">candidate division WOR-1 bacterium DG_54_3</name>
    <dbReference type="NCBI Taxonomy" id="1703775"/>
    <lineage>
        <taxon>Bacteria</taxon>
        <taxon>Bacillati</taxon>
        <taxon>Saganbacteria</taxon>
    </lineage>
</organism>
<reference evidence="9 10" key="1">
    <citation type="journal article" date="2015" name="Microbiome">
        <title>Genomic resolution of linkages in carbon, nitrogen, and sulfur cycling among widespread estuary sediment bacteria.</title>
        <authorList>
            <person name="Baker B.J."/>
            <person name="Lazar C.S."/>
            <person name="Teske A.P."/>
            <person name="Dick G.J."/>
        </authorList>
    </citation>
    <scope>NUCLEOTIDE SEQUENCE [LARGE SCALE GENOMIC DNA]</scope>
    <source>
        <strain evidence="9">DG_54_3</strain>
    </source>
</reference>
<dbReference type="InterPro" id="IPR028366">
    <property type="entry name" value="PhoU"/>
</dbReference>
<dbReference type="Pfam" id="PF01895">
    <property type="entry name" value="PhoU"/>
    <property type="match status" value="2"/>
</dbReference>
<comment type="subunit">
    <text evidence="3 7">Homodimer.</text>
</comment>
<comment type="subcellular location">
    <subcellularLocation>
        <location evidence="1 7">Cytoplasm</location>
    </subcellularLocation>
</comment>
<feature type="domain" description="PhoU" evidence="8">
    <location>
        <begin position="23"/>
        <end position="109"/>
    </location>
</feature>
<dbReference type="InterPro" id="IPR038078">
    <property type="entry name" value="PhoU-like_sf"/>
</dbReference>